<dbReference type="EMBL" id="GBXM01070524">
    <property type="protein sequence ID" value="JAH38053.1"/>
    <property type="molecule type" value="Transcribed_RNA"/>
</dbReference>
<protein>
    <submittedName>
        <fullName evidence="1">Uncharacterized protein</fullName>
    </submittedName>
</protein>
<accession>A0A0E9SBZ8</accession>
<evidence type="ECO:0000313" key="1">
    <source>
        <dbReference type="EMBL" id="JAH38053.1"/>
    </source>
</evidence>
<name>A0A0E9SBZ8_ANGAN</name>
<proteinExistence type="predicted"/>
<reference evidence="1" key="2">
    <citation type="journal article" date="2015" name="Fish Shellfish Immunol.">
        <title>Early steps in the European eel (Anguilla anguilla)-Vibrio vulnificus interaction in the gills: Role of the RtxA13 toxin.</title>
        <authorList>
            <person name="Callol A."/>
            <person name="Pajuelo D."/>
            <person name="Ebbesson L."/>
            <person name="Teles M."/>
            <person name="MacKenzie S."/>
            <person name="Amaro C."/>
        </authorList>
    </citation>
    <scope>NUCLEOTIDE SEQUENCE</scope>
</reference>
<reference evidence="1" key="1">
    <citation type="submission" date="2014-11" db="EMBL/GenBank/DDBJ databases">
        <authorList>
            <person name="Amaro Gonzalez C."/>
        </authorList>
    </citation>
    <scope>NUCLEOTIDE SEQUENCE</scope>
</reference>
<sequence length="12" mass="1489">MLVIHNEFLLLF</sequence>
<organism evidence="1">
    <name type="scientific">Anguilla anguilla</name>
    <name type="common">European freshwater eel</name>
    <name type="synonym">Muraena anguilla</name>
    <dbReference type="NCBI Taxonomy" id="7936"/>
    <lineage>
        <taxon>Eukaryota</taxon>
        <taxon>Metazoa</taxon>
        <taxon>Chordata</taxon>
        <taxon>Craniata</taxon>
        <taxon>Vertebrata</taxon>
        <taxon>Euteleostomi</taxon>
        <taxon>Actinopterygii</taxon>
        <taxon>Neopterygii</taxon>
        <taxon>Teleostei</taxon>
        <taxon>Anguilliformes</taxon>
        <taxon>Anguillidae</taxon>
        <taxon>Anguilla</taxon>
    </lineage>
</organism>